<sequence>MQLLARFRNQYEKTRQRVKTAVKGRGNKLTKRSPCVEFYKHEEDKVQHVADTDHAEWSHRYDNLSADNVSLGDHLHVALARAAKSERDGSDGNEPDNLGRKKNKEEDLEIEAAKPSDLSGPTISLEPAIPQIPEVVAAEQVSSLIEPEQDLGEEEGDKSSESFSFVTFDGISIPAIVIHEKEVNFHIVLEGHSDTAFHHCDKGAVTQKAMSFLRDVLSGNTQIVGEAPEPVFLDTKKEDVRGLIDNNHYKGQRERVEEGRAISSITLAPDPGDDGSDARGSTTVRMTSAEAFCDARSDSATCDPTGLTEALPQDEATENVSPRAEIISDVQVEEDEEDGCGDDESDFERFQEVRNAIDLKALRRIALSIRKHILNDAGHPTEDLSCAVHEDTRCGSYNIAFLIIFNDDEWWVAKVPGYGKNPSRLQREKMESEYKTAQYIHSKTTFKMPEIYSWTTDPTVIGVAFGLISFMEGISLWDCWQDPKFDHQNCLRAIGDVAEEMTKLYCLQFQKTGMLRFNGKDLNGVDYEIEYEGSHDCSWAGVRELGPFETTNVWIENTIAQAKIPIRQLRARIRDHRLPTGEYMARTMLQTIPEFMRSAPLSLCLADPDFQNIFVDSDTGGLIGFIDLDNLHVAPVIVGSAAYPPFITRDRNMGKFCEEAGEGFVRAQGPGDRHYQYREHYAKCFQEALPPDIVYDPRWTQLSHHVCMLEYSTWTNNEFRSRILVQMARDAYRNVYGGEVDDQRLGDMRKKDMSSHNPLRVRRFKKIIWKGLWMQEKAPGSVRGFVDRLSLAEANTRSHHDVAVPVPSRDSQSPDMGCPCATTLQPSRDDIVTPPGNGEPPDIHSARH</sequence>
<feature type="region of interest" description="Disordered" evidence="1">
    <location>
        <begin position="82"/>
        <end position="106"/>
    </location>
</feature>
<evidence type="ECO:0000313" key="4">
    <source>
        <dbReference type="Proteomes" id="UP001309876"/>
    </source>
</evidence>
<evidence type="ECO:0000313" key="3">
    <source>
        <dbReference type="EMBL" id="KAK5085284.1"/>
    </source>
</evidence>
<dbReference type="InterPro" id="IPR002575">
    <property type="entry name" value="Aminoglycoside_PTrfase"/>
</dbReference>
<dbReference type="PANTHER" id="PTHR21310:SF15">
    <property type="entry name" value="AMINOGLYCOSIDE PHOSPHOTRANSFERASE DOMAIN-CONTAINING PROTEIN"/>
    <property type="match status" value="1"/>
</dbReference>
<dbReference type="Pfam" id="PF01636">
    <property type="entry name" value="APH"/>
    <property type="match status" value="1"/>
</dbReference>
<dbReference type="SUPFAM" id="SSF56112">
    <property type="entry name" value="Protein kinase-like (PK-like)"/>
    <property type="match status" value="1"/>
</dbReference>
<accession>A0AAN7T0F4</accession>
<evidence type="ECO:0000256" key="1">
    <source>
        <dbReference type="SAM" id="MobiDB-lite"/>
    </source>
</evidence>
<gene>
    <name evidence="3" type="ORF">LTR05_004565</name>
</gene>
<reference evidence="3 4" key="1">
    <citation type="submission" date="2023-08" db="EMBL/GenBank/DDBJ databases">
        <title>Black Yeasts Isolated from many extreme environments.</title>
        <authorList>
            <person name="Coleine C."/>
            <person name="Stajich J.E."/>
            <person name="Selbmann L."/>
        </authorList>
    </citation>
    <scope>NUCLEOTIDE SEQUENCE [LARGE SCALE GENOMIC DNA]</scope>
    <source>
        <strain evidence="3 4">CCFEE 5910</strain>
    </source>
</reference>
<dbReference type="PANTHER" id="PTHR21310">
    <property type="entry name" value="AMINOGLYCOSIDE PHOSPHOTRANSFERASE-RELATED-RELATED"/>
    <property type="match status" value="1"/>
</dbReference>
<dbReference type="InterPro" id="IPR011009">
    <property type="entry name" value="Kinase-like_dom_sf"/>
</dbReference>
<dbReference type="Proteomes" id="UP001309876">
    <property type="component" value="Unassembled WGS sequence"/>
</dbReference>
<name>A0AAN7T0F4_9EURO</name>
<comment type="caution">
    <text evidence="3">The sequence shown here is derived from an EMBL/GenBank/DDBJ whole genome shotgun (WGS) entry which is preliminary data.</text>
</comment>
<proteinExistence type="predicted"/>
<dbReference type="InterPro" id="IPR051678">
    <property type="entry name" value="AGP_Transferase"/>
</dbReference>
<keyword evidence="4" id="KW-1185">Reference proteome</keyword>
<dbReference type="AlphaFoldDB" id="A0AAN7T0F4"/>
<feature type="domain" description="Aminoglycoside phosphotransferase" evidence="2">
    <location>
        <begin position="424"/>
        <end position="637"/>
    </location>
</feature>
<organism evidence="3 4">
    <name type="scientific">Lithohypha guttulata</name>
    <dbReference type="NCBI Taxonomy" id="1690604"/>
    <lineage>
        <taxon>Eukaryota</taxon>
        <taxon>Fungi</taxon>
        <taxon>Dikarya</taxon>
        <taxon>Ascomycota</taxon>
        <taxon>Pezizomycotina</taxon>
        <taxon>Eurotiomycetes</taxon>
        <taxon>Chaetothyriomycetidae</taxon>
        <taxon>Chaetothyriales</taxon>
        <taxon>Trichomeriaceae</taxon>
        <taxon>Lithohypha</taxon>
    </lineage>
</organism>
<feature type="region of interest" description="Disordered" evidence="1">
    <location>
        <begin position="803"/>
        <end position="848"/>
    </location>
</feature>
<dbReference type="EMBL" id="JAVRRJ010000004">
    <property type="protein sequence ID" value="KAK5085284.1"/>
    <property type="molecule type" value="Genomic_DNA"/>
</dbReference>
<evidence type="ECO:0000259" key="2">
    <source>
        <dbReference type="Pfam" id="PF01636"/>
    </source>
</evidence>
<protein>
    <recommendedName>
        <fullName evidence="2">Aminoglycoside phosphotransferase domain-containing protein</fullName>
    </recommendedName>
</protein>
<dbReference type="Gene3D" id="3.30.200.20">
    <property type="entry name" value="Phosphorylase Kinase, domain 1"/>
    <property type="match status" value="1"/>
</dbReference>